<feature type="region of interest" description="Disordered" evidence="1">
    <location>
        <begin position="154"/>
        <end position="176"/>
    </location>
</feature>
<name>A0A6A4PRV9_LUPAL</name>
<sequence>MDRVFLGMPGAWAQHYTEPSDPYTNKIGGLPDWPLPNESINVDLLCCDVCSTKLCHIAQLYAPISTQSHHFQQRFLYIFACLTPTCATTSQSWRVLRVQKVPEQTCAQDEASATESSSGIQNNSLLEDLNNENDGDMDLEELGRALFEAGTLASKTKTKKKKTPKKRQDKVPASSNGRVAVVDTNVPVVPCFYIYTQEEPSSGDLSSMCSNYSSLSIKENGSEVEDHSQTEETWEKEHYEYDKALTSDRTYLKFKKRLDAYPEQCLRYSYGGKPILAAAVELDPGRCRLCGKPRQFEMQLMPPLLYFLQEALDDDRRQMVENWDWMTLIVYTCSESCYEEIEQTKPNSKGWIVAQEAAVAQYEESLPMQIGYFS</sequence>
<dbReference type="Pfam" id="PF04194">
    <property type="entry name" value="PDCD2_C"/>
    <property type="match status" value="1"/>
</dbReference>
<accession>A0A6A4PRV9</accession>
<comment type="caution">
    <text evidence="3">The sequence shown here is derived from an EMBL/GenBank/DDBJ whole genome shotgun (WGS) entry which is preliminary data.</text>
</comment>
<evidence type="ECO:0000313" key="3">
    <source>
        <dbReference type="EMBL" id="KAE9604132.1"/>
    </source>
</evidence>
<dbReference type="EMBL" id="WOCE01000011">
    <property type="protein sequence ID" value="KAE9604132.1"/>
    <property type="molecule type" value="Genomic_DNA"/>
</dbReference>
<dbReference type="AlphaFoldDB" id="A0A6A4PRV9"/>
<feature type="domain" description="Programmed cell death protein 2 C-terminal" evidence="2">
    <location>
        <begin position="248"/>
        <end position="360"/>
    </location>
</feature>
<dbReference type="InterPro" id="IPR007320">
    <property type="entry name" value="PDCD2_C"/>
</dbReference>
<proteinExistence type="predicted"/>
<keyword evidence="4" id="KW-1185">Reference proteome</keyword>
<feature type="region of interest" description="Disordered" evidence="1">
    <location>
        <begin position="107"/>
        <end position="134"/>
    </location>
</feature>
<dbReference type="PANTHER" id="PTHR47762">
    <property type="entry name" value="OSJNBB0079B02.4 PROTEIN"/>
    <property type="match status" value="1"/>
</dbReference>
<dbReference type="GO" id="GO:0005737">
    <property type="term" value="C:cytoplasm"/>
    <property type="evidence" value="ECO:0007669"/>
    <property type="project" value="InterPro"/>
</dbReference>
<evidence type="ECO:0000256" key="1">
    <source>
        <dbReference type="SAM" id="MobiDB-lite"/>
    </source>
</evidence>
<dbReference type="OrthoDB" id="366284at2759"/>
<gene>
    <name evidence="3" type="ORF">Lalb_Chr11g0068091</name>
</gene>
<protein>
    <submittedName>
        <fullName evidence="3">Putative programmed cell death protein</fullName>
    </submittedName>
</protein>
<dbReference type="PANTHER" id="PTHR47762:SF2">
    <property type="entry name" value="OS04G0640800 PROTEIN"/>
    <property type="match status" value="1"/>
</dbReference>
<reference evidence="4" key="1">
    <citation type="journal article" date="2020" name="Nat. Commun.">
        <title>Genome sequence of the cluster root forming white lupin.</title>
        <authorList>
            <person name="Hufnagel B."/>
            <person name="Marques A."/>
            <person name="Soriano A."/>
            <person name="Marques L."/>
            <person name="Divol F."/>
            <person name="Doumas P."/>
            <person name="Sallet E."/>
            <person name="Mancinotti D."/>
            <person name="Carrere S."/>
            <person name="Marande W."/>
            <person name="Arribat S."/>
            <person name="Keller J."/>
            <person name="Huneau C."/>
            <person name="Blein T."/>
            <person name="Aime D."/>
            <person name="Laguerre M."/>
            <person name="Taylor J."/>
            <person name="Schubert V."/>
            <person name="Nelson M."/>
            <person name="Geu-Flores F."/>
            <person name="Crespi M."/>
            <person name="Gallardo-Guerrero K."/>
            <person name="Delaux P.-M."/>
            <person name="Salse J."/>
            <person name="Berges H."/>
            <person name="Guyot R."/>
            <person name="Gouzy J."/>
            <person name="Peret B."/>
        </authorList>
    </citation>
    <scope>NUCLEOTIDE SEQUENCE [LARGE SCALE GENOMIC DNA]</scope>
    <source>
        <strain evidence="4">cv. Amiga</strain>
    </source>
</reference>
<feature type="compositionally biased region" description="Polar residues" evidence="1">
    <location>
        <begin position="107"/>
        <end position="121"/>
    </location>
</feature>
<feature type="compositionally biased region" description="Basic residues" evidence="1">
    <location>
        <begin position="156"/>
        <end position="168"/>
    </location>
</feature>
<evidence type="ECO:0000259" key="2">
    <source>
        <dbReference type="Pfam" id="PF04194"/>
    </source>
</evidence>
<evidence type="ECO:0000313" key="4">
    <source>
        <dbReference type="Proteomes" id="UP000447434"/>
    </source>
</evidence>
<organism evidence="3 4">
    <name type="scientific">Lupinus albus</name>
    <name type="common">White lupine</name>
    <name type="synonym">Lupinus termis</name>
    <dbReference type="NCBI Taxonomy" id="3870"/>
    <lineage>
        <taxon>Eukaryota</taxon>
        <taxon>Viridiplantae</taxon>
        <taxon>Streptophyta</taxon>
        <taxon>Embryophyta</taxon>
        <taxon>Tracheophyta</taxon>
        <taxon>Spermatophyta</taxon>
        <taxon>Magnoliopsida</taxon>
        <taxon>eudicotyledons</taxon>
        <taxon>Gunneridae</taxon>
        <taxon>Pentapetalae</taxon>
        <taxon>rosids</taxon>
        <taxon>fabids</taxon>
        <taxon>Fabales</taxon>
        <taxon>Fabaceae</taxon>
        <taxon>Papilionoideae</taxon>
        <taxon>50 kb inversion clade</taxon>
        <taxon>genistoids sensu lato</taxon>
        <taxon>core genistoids</taxon>
        <taxon>Genisteae</taxon>
        <taxon>Lupinus</taxon>
    </lineage>
</organism>
<dbReference type="Proteomes" id="UP000447434">
    <property type="component" value="Chromosome 11"/>
</dbReference>